<dbReference type="InterPro" id="IPR032675">
    <property type="entry name" value="LRR_dom_sf"/>
</dbReference>
<evidence type="ECO:0000313" key="2">
    <source>
        <dbReference type="Proteomes" id="UP000256964"/>
    </source>
</evidence>
<gene>
    <name evidence="1" type="ORF">OH76DRAFT_1483500</name>
</gene>
<sequence>MDTTAANISYDVIIRILDWLRDDYLSLYHCSLASRTFSDAAATLLYRKVIYSPSQSTAHRVLDLRQRDDFLTGFFASARLSHNATRVRRLEISGYLSARPPPLNKFPAQLSAAVEYWPNLQTVVFAPALYHDSTFTDALPLLLRLSALRELTVNGACTNDALAPVLVQVRGLESLAIQSPSRAVLQLLPEWLAALRPTLRKLHFSGSCGSITPGVLRSFVPHLQSVSSFALGLSYSLTDDDVFNFWTSLPHLTSLEFRYYLQLRPSIIPRLPNLRHLTVHYTHVTTRTDAAHLYKWIRRVITHSPLASLRLVCESEVYGPAPSFDPLLEHLSARHAATLRRLDIKDCLVGNAALREFCRTCEALEELSVGMSLDTLHDFPRYASELRRLHTVAFCVRNTKRRVARSLHLAKSFIHPQSTIRRLTVDGTRYEGSWVSTKDAGSVDFQVEEVDSRPHLYPWELGVVDK</sequence>
<accession>A0A371D915</accession>
<dbReference type="Proteomes" id="UP000256964">
    <property type="component" value="Unassembled WGS sequence"/>
</dbReference>
<evidence type="ECO:0008006" key="3">
    <source>
        <dbReference type="Google" id="ProtNLM"/>
    </source>
</evidence>
<dbReference type="EMBL" id="KZ857408">
    <property type="protein sequence ID" value="RDX49010.1"/>
    <property type="molecule type" value="Genomic_DNA"/>
</dbReference>
<keyword evidence="2" id="KW-1185">Reference proteome</keyword>
<dbReference type="Gene3D" id="3.80.10.10">
    <property type="entry name" value="Ribonuclease Inhibitor"/>
    <property type="match status" value="1"/>
</dbReference>
<protein>
    <recommendedName>
        <fullName evidence="3">F-box domain-containing protein</fullName>
    </recommendedName>
</protein>
<proteinExistence type="predicted"/>
<dbReference type="SUPFAM" id="SSF52047">
    <property type="entry name" value="RNI-like"/>
    <property type="match status" value="1"/>
</dbReference>
<dbReference type="AlphaFoldDB" id="A0A371D915"/>
<dbReference type="OrthoDB" id="3264508at2759"/>
<evidence type="ECO:0000313" key="1">
    <source>
        <dbReference type="EMBL" id="RDX49010.1"/>
    </source>
</evidence>
<reference evidence="1 2" key="1">
    <citation type="journal article" date="2018" name="Biotechnol. Biofuels">
        <title>Integrative visual omics of the white-rot fungus Polyporus brumalis exposes the biotechnological potential of its oxidative enzymes for delignifying raw plant biomass.</title>
        <authorList>
            <person name="Miyauchi S."/>
            <person name="Rancon A."/>
            <person name="Drula E."/>
            <person name="Hage H."/>
            <person name="Chaduli D."/>
            <person name="Favel A."/>
            <person name="Grisel S."/>
            <person name="Henrissat B."/>
            <person name="Herpoel-Gimbert I."/>
            <person name="Ruiz-Duenas F.J."/>
            <person name="Chevret D."/>
            <person name="Hainaut M."/>
            <person name="Lin J."/>
            <person name="Wang M."/>
            <person name="Pangilinan J."/>
            <person name="Lipzen A."/>
            <person name="Lesage-Meessen L."/>
            <person name="Navarro D."/>
            <person name="Riley R."/>
            <person name="Grigoriev I.V."/>
            <person name="Zhou S."/>
            <person name="Raouche S."/>
            <person name="Rosso M.N."/>
        </authorList>
    </citation>
    <scope>NUCLEOTIDE SEQUENCE [LARGE SCALE GENOMIC DNA]</scope>
    <source>
        <strain evidence="1 2">BRFM 1820</strain>
    </source>
</reference>
<organism evidence="1 2">
    <name type="scientific">Lentinus brumalis</name>
    <dbReference type="NCBI Taxonomy" id="2498619"/>
    <lineage>
        <taxon>Eukaryota</taxon>
        <taxon>Fungi</taxon>
        <taxon>Dikarya</taxon>
        <taxon>Basidiomycota</taxon>
        <taxon>Agaricomycotina</taxon>
        <taxon>Agaricomycetes</taxon>
        <taxon>Polyporales</taxon>
        <taxon>Polyporaceae</taxon>
        <taxon>Lentinus</taxon>
    </lineage>
</organism>
<name>A0A371D915_9APHY</name>